<name>A0A2G9CFQ6_9BURK</name>
<evidence type="ECO:0000256" key="1">
    <source>
        <dbReference type="SAM" id="Coils"/>
    </source>
</evidence>
<organism evidence="3 4">
    <name type="scientific">Roseateles chitinivorans</name>
    <dbReference type="NCBI Taxonomy" id="2917965"/>
    <lineage>
        <taxon>Bacteria</taxon>
        <taxon>Pseudomonadati</taxon>
        <taxon>Pseudomonadota</taxon>
        <taxon>Betaproteobacteria</taxon>
        <taxon>Burkholderiales</taxon>
        <taxon>Sphaerotilaceae</taxon>
        <taxon>Roseateles</taxon>
    </lineage>
</organism>
<keyword evidence="2" id="KW-0472">Membrane</keyword>
<evidence type="ECO:0000256" key="2">
    <source>
        <dbReference type="SAM" id="Phobius"/>
    </source>
</evidence>
<comment type="caution">
    <text evidence="3">The sequence shown here is derived from an EMBL/GenBank/DDBJ whole genome shotgun (WGS) entry which is preliminary data.</text>
</comment>
<dbReference type="PANTHER" id="PTHR30386:SF28">
    <property type="entry name" value="EXPORTED PROTEIN"/>
    <property type="match status" value="1"/>
</dbReference>
<evidence type="ECO:0000313" key="3">
    <source>
        <dbReference type="EMBL" id="PIM55271.1"/>
    </source>
</evidence>
<keyword evidence="2" id="KW-0812">Transmembrane</keyword>
<feature type="transmembrane region" description="Helical" evidence="2">
    <location>
        <begin position="28"/>
        <end position="48"/>
    </location>
</feature>
<dbReference type="PANTHER" id="PTHR30386">
    <property type="entry name" value="MEMBRANE FUSION SUBUNIT OF EMRAB-TOLC MULTIDRUG EFFLUX PUMP"/>
    <property type="match status" value="1"/>
</dbReference>
<sequence>MSSSLFRTAVLKGHGSRRYGEIVLPHQVGHSLLVALFVAIACGLLLFFATCGYQRKAQVAGVVVPAAGLIRVTPVQNGLVSRRMVEEGQAVRAGDILFSLVSQRNSATGDDAEKAISTLIQSRRQSFAGEREQLLEQSRQRIETLERRSDDLAGDVARINAQMTLQQRRVTTHSSAT</sequence>
<feature type="coiled-coil region" evidence="1">
    <location>
        <begin position="128"/>
        <end position="162"/>
    </location>
</feature>
<evidence type="ECO:0000313" key="4">
    <source>
        <dbReference type="Proteomes" id="UP000231501"/>
    </source>
</evidence>
<keyword evidence="4" id="KW-1185">Reference proteome</keyword>
<gene>
    <name evidence="3" type="ORF">CS062_00105</name>
</gene>
<keyword evidence="2" id="KW-1133">Transmembrane helix</keyword>
<dbReference type="InterPro" id="IPR050739">
    <property type="entry name" value="MFP"/>
</dbReference>
<dbReference type="OrthoDB" id="9775513at2"/>
<keyword evidence="1" id="KW-0175">Coiled coil</keyword>
<dbReference type="Proteomes" id="UP000231501">
    <property type="component" value="Unassembled WGS sequence"/>
</dbReference>
<dbReference type="RefSeq" id="WP_099859461.1">
    <property type="nucleotide sequence ID" value="NZ_PEOG01000001.1"/>
</dbReference>
<dbReference type="EMBL" id="PEOG01000001">
    <property type="protein sequence ID" value="PIM55271.1"/>
    <property type="molecule type" value="Genomic_DNA"/>
</dbReference>
<protein>
    <submittedName>
        <fullName evidence="3">Uncharacterized protein</fullName>
    </submittedName>
</protein>
<accession>A0A2G9CFQ6</accession>
<dbReference type="AlphaFoldDB" id="A0A2G9CFQ6"/>
<reference evidence="3 4" key="1">
    <citation type="submission" date="2017-11" db="EMBL/GenBank/DDBJ databases">
        <title>Draft genome sequence of Mitsuaria sp. HWN-4.</title>
        <authorList>
            <person name="Gundlapally S.R."/>
        </authorList>
    </citation>
    <scope>NUCLEOTIDE SEQUENCE [LARGE SCALE GENOMIC DNA]</scope>
    <source>
        <strain evidence="3 4">HWN-4</strain>
    </source>
</reference>
<dbReference type="SUPFAM" id="SSF111369">
    <property type="entry name" value="HlyD-like secretion proteins"/>
    <property type="match status" value="1"/>
</dbReference>
<proteinExistence type="predicted"/>